<organism evidence="3 4">
    <name type="scientific">Microvirga guangxiensis</name>
    <dbReference type="NCBI Taxonomy" id="549386"/>
    <lineage>
        <taxon>Bacteria</taxon>
        <taxon>Pseudomonadati</taxon>
        <taxon>Pseudomonadota</taxon>
        <taxon>Alphaproteobacteria</taxon>
        <taxon>Hyphomicrobiales</taxon>
        <taxon>Methylobacteriaceae</taxon>
        <taxon>Microvirga</taxon>
    </lineage>
</organism>
<dbReference type="STRING" id="549386.SAMN02927923_00973"/>
<keyword evidence="4" id="KW-1185">Reference proteome</keyword>
<keyword evidence="3" id="KW-0808">Transferase</keyword>
<keyword evidence="3" id="KW-0012">Acyltransferase</keyword>
<proteinExistence type="predicted"/>
<feature type="domain" description="Phospholipid/glycerol acyltransferase" evidence="2">
    <location>
        <begin position="64"/>
        <end position="183"/>
    </location>
</feature>
<dbReference type="EMBL" id="FMVJ01000003">
    <property type="protein sequence ID" value="SCY25564.1"/>
    <property type="molecule type" value="Genomic_DNA"/>
</dbReference>
<dbReference type="AlphaFoldDB" id="A0A1G5EF14"/>
<name>A0A1G5EF14_9HYPH</name>
<evidence type="ECO:0000313" key="4">
    <source>
        <dbReference type="Proteomes" id="UP000199569"/>
    </source>
</evidence>
<protein>
    <submittedName>
        <fullName evidence="3">1-acyl-sn-glycerol-3-phosphate acyltransferase</fullName>
    </submittedName>
</protein>
<dbReference type="GO" id="GO:0016746">
    <property type="term" value="F:acyltransferase activity"/>
    <property type="evidence" value="ECO:0007669"/>
    <property type="project" value="UniProtKB-KW"/>
</dbReference>
<sequence length="278" mass="31408">MHDRDSAPGRRGLPRQTGPSPVARRSATIHRFMVQVFRRYFRRHMNALRIAPWGLPAVPRNGPVIIYSNHPAWWDAAIYILAADHFFPAYESYAPIDAEMLRRYGVFGRIGAFGVDLHSTRGAADFMRLSAEILSSPQRALWITAQGRFSDVRERPLDLKPGIARLVEIAPESTIIPLGIEYGFWLERGAEAFMAFGPQMSARELLELSRPERLQRLDGELTKVLDRLSDDVQSRDPARFRALLEGSAGVGGLYDGWRRLTSAMRGRAFDPSHEGRQP</sequence>
<evidence type="ECO:0000259" key="2">
    <source>
        <dbReference type="SMART" id="SM00563"/>
    </source>
</evidence>
<dbReference type="InterPro" id="IPR002123">
    <property type="entry name" value="Plipid/glycerol_acylTrfase"/>
</dbReference>
<gene>
    <name evidence="3" type="ORF">SAMN02927923_00973</name>
</gene>
<dbReference type="SMART" id="SM00563">
    <property type="entry name" value="PlsC"/>
    <property type="match status" value="1"/>
</dbReference>
<feature type="region of interest" description="Disordered" evidence="1">
    <location>
        <begin position="1"/>
        <end position="23"/>
    </location>
</feature>
<dbReference type="Proteomes" id="UP000199569">
    <property type="component" value="Unassembled WGS sequence"/>
</dbReference>
<evidence type="ECO:0000313" key="3">
    <source>
        <dbReference type="EMBL" id="SCY25564.1"/>
    </source>
</evidence>
<accession>A0A1G5EF14</accession>
<dbReference type="SUPFAM" id="SSF69593">
    <property type="entry name" value="Glycerol-3-phosphate (1)-acyltransferase"/>
    <property type="match status" value="1"/>
</dbReference>
<dbReference type="Pfam" id="PF01553">
    <property type="entry name" value="Acyltransferase"/>
    <property type="match status" value="1"/>
</dbReference>
<dbReference type="CDD" id="cd06551">
    <property type="entry name" value="LPLAT"/>
    <property type="match status" value="1"/>
</dbReference>
<evidence type="ECO:0000256" key="1">
    <source>
        <dbReference type="SAM" id="MobiDB-lite"/>
    </source>
</evidence>
<reference evidence="3 4" key="1">
    <citation type="submission" date="2016-10" db="EMBL/GenBank/DDBJ databases">
        <authorList>
            <person name="de Groot N.N."/>
        </authorList>
    </citation>
    <scope>NUCLEOTIDE SEQUENCE [LARGE SCALE GENOMIC DNA]</scope>
    <source>
        <strain evidence="3 4">CGMCC 1.7666</strain>
    </source>
</reference>